<feature type="domain" description="Reverse transcriptase" evidence="11">
    <location>
        <begin position="485"/>
        <end position="664"/>
    </location>
</feature>
<dbReference type="InterPro" id="IPR043502">
    <property type="entry name" value="DNA/RNA_pol_sf"/>
</dbReference>
<keyword evidence="7" id="KW-0378">Hydrolase</keyword>
<evidence type="ECO:0000256" key="3">
    <source>
        <dbReference type="ARBA" id="ARBA00022679"/>
    </source>
</evidence>
<dbReference type="Gene3D" id="4.10.60.10">
    <property type="entry name" value="Zinc finger, CCHC-type"/>
    <property type="match status" value="1"/>
</dbReference>
<keyword evidence="5" id="KW-0540">Nuclease</keyword>
<dbReference type="InterPro" id="IPR001878">
    <property type="entry name" value="Znf_CCHC"/>
</dbReference>
<keyword evidence="8" id="KW-0695">RNA-directed DNA polymerase</keyword>
<keyword evidence="2" id="KW-0645">Protease</keyword>
<dbReference type="GO" id="GO:0003676">
    <property type="term" value="F:nucleic acid binding"/>
    <property type="evidence" value="ECO:0007669"/>
    <property type="project" value="InterPro"/>
</dbReference>
<dbReference type="Gene3D" id="3.30.70.270">
    <property type="match status" value="2"/>
</dbReference>
<keyword evidence="9" id="KW-0479">Metal-binding</keyword>
<dbReference type="InterPro" id="IPR043128">
    <property type="entry name" value="Rev_trsase/Diguanyl_cyclase"/>
</dbReference>
<evidence type="ECO:0000256" key="2">
    <source>
        <dbReference type="ARBA" id="ARBA00022670"/>
    </source>
</evidence>
<organism evidence="12">
    <name type="scientific">Xenopsylla cheopis</name>
    <name type="common">Oriental rat flea</name>
    <name type="synonym">Pulex cheopis</name>
    <dbReference type="NCBI Taxonomy" id="163159"/>
    <lineage>
        <taxon>Eukaryota</taxon>
        <taxon>Metazoa</taxon>
        <taxon>Ecdysozoa</taxon>
        <taxon>Arthropoda</taxon>
        <taxon>Hexapoda</taxon>
        <taxon>Insecta</taxon>
        <taxon>Pterygota</taxon>
        <taxon>Neoptera</taxon>
        <taxon>Endopterygota</taxon>
        <taxon>Siphonaptera</taxon>
        <taxon>Pulicidae</taxon>
        <taxon>Xenopsyllinae</taxon>
        <taxon>Xenopsylla</taxon>
    </lineage>
</organism>
<dbReference type="FunFam" id="3.10.20.370:FF:000001">
    <property type="entry name" value="Retrovirus-related Pol polyprotein from transposon 17.6-like protein"/>
    <property type="match status" value="1"/>
</dbReference>
<dbReference type="PANTHER" id="PTHR37984">
    <property type="entry name" value="PROTEIN CBG26694"/>
    <property type="match status" value="1"/>
</dbReference>
<dbReference type="GO" id="GO:0006508">
    <property type="term" value="P:proteolysis"/>
    <property type="evidence" value="ECO:0007669"/>
    <property type="project" value="UniProtKB-KW"/>
</dbReference>
<dbReference type="GO" id="GO:0008270">
    <property type="term" value="F:zinc ion binding"/>
    <property type="evidence" value="ECO:0007669"/>
    <property type="project" value="UniProtKB-KW"/>
</dbReference>
<dbReference type="FunFam" id="3.30.70.270:FF:000020">
    <property type="entry name" value="Transposon Tf2-6 polyprotein-like Protein"/>
    <property type="match status" value="1"/>
</dbReference>
<dbReference type="GO" id="GO:0008233">
    <property type="term" value="F:peptidase activity"/>
    <property type="evidence" value="ECO:0007669"/>
    <property type="project" value="UniProtKB-KW"/>
</dbReference>
<protein>
    <recommendedName>
        <fullName evidence="1">RNA-directed DNA polymerase</fullName>
        <ecNumber evidence="1">2.7.7.49</ecNumber>
    </recommendedName>
</protein>
<dbReference type="PANTHER" id="PTHR37984:SF5">
    <property type="entry name" value="PROTEIN NYNRIN-LIKE"/>
    <property type="match status" value="1"/>
</dbReference>
<accession>A0A6M2DDL8</accession>
<evidence type="ECO:0000313" key="12">
    <source>
        <dbReference type="EMBL" id="NOV44272.1"/>
    </source>
</evidence>
<proteinExistence type="predicted"/>
<dbReference type="InterPro" id="IPR050951">
    <property type="entry name" value="Retrovirus_Pol_polyprotein"/>
</dbReference>
<feature type="domain" description="CCHC-type" evidence="10">
    <location>
        <begin position="249"/>
        <end position="264"/>
    </location>
</feature>
<dbReference type="Pfam" id="PF00098">
    <property type="entry name" value="zf-CCHC"/>
    <property type="match status" value="1"/>
</dbReference>
<evidence type="ECO:0000259" key="11">
    <source>
        <dbReference type="PROSITE" id="PS50878"/>
    </source>
</evidence>
<dbReference type="CDD" id="cd01647">
    <property type="entry name" value="RT_LTR"/>
    <property type="match status" value="1"/>
</dbReference>
<dbReference type="Pfam" id="PF17917">
    <property type="entry name" value="RT_RNaseH"/>
    <property type="match status" value="1"/>
</dbReference>
<sequence length="862" mass="98400">MTDHMAIMRELITSLMSKPKTGIRALPRFNPDLMGADPSGWCAAADAIMDGNPLEGSELYSALSSAMEGSAAQWLTQVIATKASWPRFKQLFVSRFGGKVNAVSTIMKIFSEHAMKDETTGAFGIRLRSILQARLEELPVSEIINAIALFRLSSHDRRVERIALTKDIKTEEQFLEEMETFTFLKRKTVHPEETSTQPYKRHKFAETPAHCNNCGRLGHKSSDCYRRDSTTRRRPDTARRSTSPTRVICYRCKEDGHIATKCPRLYQKEAKLSQERRVDSCRLAPSTGTLRHMGESFIFYFDSGAECSLIKESVASKFSGKRMNKLIIMRGIGNVAVNSTMQILSVVSIDNFKIEIIFHVIADENLQHDIMIGREILNQGFDIKITHDSFTICKTKMINICTKSTVNEIDIKCVNTDVQGEDWNRLVHILEEYKDSFISGFPRTRVITGELKVRLIDPNVIVQRRPYRLSVEERQVVRTKISELIEAKIIRPSHSPFASPILLVKKKDGTDRLCVDYRELNKNMVADRYPLPLISDQIARLQNAKFFVSLDMASGFHQIPIHPDSIEYTAFVTPDGQYEYMTMPFGLKNAPSVFQRAILKALGDLAYSFAVVYLDDVLIIANSIDEAFKRIRIVLNVLIKAGFSFNFSKCSFLKTSVLYLGYEIKNGEVRPNPGKIRALTSLPPPSTVVQLRQFIGLASYFRKFIPKFSQILKPLYTLTSCKSVFNWTCKCENIRQTIINTLTNEPVLMIFNPSFPIELHTDASSEGYGAVLMQKVNHENRVVEYFSKRTSSAESRYHSYELETLAVVNSVKHFRHYLHGREFLVVTDCNSLKASRNKINLNDRVHRWWAYLQAFSFDIMYR</sequence>
<evidence type="ECO:0000259" key="10">
    <source>
        <dbReference type="PROSITE" id="PS50158"/>
    </source>
</evidence>
<dbReference type="SUPFAM" id="SSF50630">
    <property type="entry name" value="Acid proteases"/>
    <property type="match status" value="1"/>
</dbReference>
<evidence type="ECO:0000256" key="1">
    <source>
        <dbReference type="ARBA" id="ARBA00012493"/>
    </source>
</evidence>
<dbReference type="FunFam" id="3.10.10.10:FF:000007">
    <property type="entry name" value="Retrovirus-related Pol polyprotein from transposon 17.6-like Protein"/>
    <property type="match status" value="1"/>
</dbReference>
<keyword evidence="3" id="KW-0808">Transferase</keyword>
<keyword evidence="9" id="KW-0862">Zinc</keyword>
<feature type="domain" description="CCHC-type" evidence="10">
    <location>
        <begin position="211"/>
        <end position="224"/>
    </location>
</feature>
<dbReference type="GO" id="GO:0004519">
    <property type="term" value="F:endonuclease activity"/>
    <property type="evidence" value="ECO:0007669"/>
    <property type="project" value="UniProtKB-KW"/>
</dbReference>
<dbReference type="AlphaFoldDB" id="A0A6M2DDL8"/>
<dbReference type="InterPro" id="IPR000477">
    <property type="entry name" value="RT_dom"/>
</dbReference>
<dbReference type="PROSITE" id="PS50158">
    <property type="entry name" value="ZF_CCHC"/>
    <property type="match status" value="2"/>
</dbReference>
<evidence type="ECO:0000256" key="8">
    <source>
        <dbReference type="ARBA" id="ARBA00022918"/>
    </source>
</evidence>
<name>A0A6M2DDL8_XENCH</name>
<dbReference type="SMART" id="SM00343">
    <property type="entry name" value="ZnF_C2HC"/>
    <property type="match status" value="2"/>
</dbReference>
<evidence type="ECO:0000256" key="9">
    <source>
        <dbReference type="PROSITE-ProRule" id="PRU00047"/>
    </source>
</evidence>
<dbReference type="EMBL" id="GIIL01000546">
    <property type="protein sequence ID" value="NOV44272.1"/>
    <property type="molecule type" value="Transcribed_RNA"/>
</dbReference>
<keyword evidence="9" id="KW-0863">Zinc-finger</keyword>
<dbReference type="Gene3D" id="2.40.70.10">
    <property type="entry name" value="Acid Proteases"/>
    <property type="match status" value="1"/>
</dbReference>
<dbReference type="InterPro" id="IPR036875">
    <property type="entry name" value="Znf_CCHC_sf"/>
</dbReference>
<dbReference type="SUPFAM" id="SSF57756">
    <property type="entry name" value="Retrovirus zinc finger-like domains"/>
    <property type="match status" value="1"/>
</dbReference>
<dbReference type="PROSITE" id="PS50878">
    <property type="entry name" value="RT_POL"/>
    <property type="match status" value="1"/>
</dbReference>
<dbReference type="EC" id="2.7.7.49" evidence="1"/>
<dbReference type="GO" id="GO:0003964">
    <property type="term" value="F:RNA-directed DNA polymerase activity"/>
    <property type="evidence" value="ECO:0007669"/>
    <property type="project" value="UniProtKB-KW"/>
</dbReference>
<dbReference type="Gene3D" id="3.10.10.10">
    <property type="entry name" value="HIV Type 1 Reverse Transcriptase, subunit A, domain 1"/>
    <property type="match status" value="1"/>
</dbReference>
<dbReference type="CDD" id="cd09274">
    <property type="entry name" value="RNase_HI_RT_Ty3"/>
    <property type="match status" value="1"/>
</dbReference>
<keyword evidence="6" id="KW-0255">Endonuclease</keyword>
<evidence type="ECO:0000256" key="4">
    <source>
        <dbReference type="ARBA" id="ARBA00022695"/>
    </source>
</evidence>
<dbReference type="SUPFAM" id="SSF56672">
    <property type="entry name" value="DNA/RNA polymerases"/>
    <property type="match status" value="1"/>
</dbReference>
<dbReference type="InterPro" id="IPR021109">
    <property type="entry name" value="Peptidase_aspartic_dom_sf"/>
</dbReference>
<dbReference type="InterPro" id="IPR041373">
    <property type="entry name" value="RT_RNaseH"/>
</dbReference>
<dbReference type="Pfam" id="PF00078">
    <property type="entry name" value="RVT_1"/>
    <property type="match status" value="1"/>
</dbReference>
<evidence type="ECO:0000256" key="6">
    <source>
        <dbReference type="ARBA" id="ARBA00022759"/>
    </source>
</evidence>
<reference evidence="12" key="1">
    <citation type="submission" date="2020-03" db="EMBL/GenBank/DDBJ databases">
        <title>Transcriptomic Profiling of the Digestive Tract of the Rat Flea, Xenopsylla cheopis, Following Blood Feeding and Infection with Yersinia pestis.</title>
        <authorList>
            <person name="Bland D.M."/>
            <person name="Martens C.A."/>
            <person name="Virtaneva K."/>
            <person name="Kanakabandi K."/>
            <person name="Long D."/>
            <person name="Rosenke R."/>
            <person name="Saturday G.A."/>
            <person name="Hoyt F.H."/>
            <person name="Bruno D.P."/>
            <person name="Ribeiro J.M.C."/>
            <person name="Hinnebusch J."/>
        </authorList>
    </citation>
    <scope>NUCLEOTIDE SEQUENCE</scope>
</reference>
<keyword evidence="4" id="KW-0548">Nucleotidyltransferase</keyword>
<evidence type="ECO:0000256" key="5">
    <source>
        <dbReference type="ARBA" id="ARBA00022722"/>
    </source>
</evidence>
<evidence type="ECO:0000256" key="7">
    <source>
        <dbReference type="ARBA" id="ARBA00022801"/>
    </source>
</evidence>